<name>A0A517YH51_9BACT</name>
<dbReference type="KEGG" id="aagg:ETAA8_46520"/>
<evidence type="ECO:0000313" key="1">
    <source>
        <dbReference type="EMBL" id="QDU29538.1"/>
    </source>
</evidence>
<accession>A0A517YH51</accession>
<dbReference type="AlphaFoldDB" id="A0A517YH51"/>
<evidence type="ECO:0000313" key="2">
    <source>
        <dbReference type="Proteomes" id="UP000315017"/>
    </source>
</evidence>
<dbReference type="Proteomes" id="UP000315017">
    <property type="component" value="Chromosome"/>
</dbReference>
<organism evidence="1 2">
    <name type="scientific">Anatilimnocola aggregata</name>
    <dbReference type="NCBI Taxonomy" id="2528021"/>
    <lineage>
        <taxon>Bacteria</taxon>
        <taxon>Pseudomonadati</taxon>
        <taxon>Planctomycetota</taxon>
        <taxon>Planctomycetia</taxon>
        <taxon>Pirellulales</taxon>
        <taxon>Pirellulaceae</taxon>
        <taxon>Anatilimnocola</taxon>
    </lineage>
</organism>
<dbReference type="EMBL" id="CP036274">
    <property type="protein sequence ID" value="QDU29538.1"/>
    <property type="molecule type" value="Genomic_DNA"/>
</dbReference>
<protein>
    <submittedName>
        <fullName evidence="1">Uncharacterized protein</fullName>
    </submittedName>
</protein>
<proteinExistence type="predicted"/>
<keyword evidence="2" id="KW-1185">Reference proteome</keyword>
<reference evidence="1 2" key="1">
    <citation type="submission" date="2019-02" db="EMBL/GenBank/DDBJ databases">
        <title>Deep-cultivation of Planctomycetes and their phenomic and genomic characterization uncovers novel biology.</title>
        <authorList>
            <person name="Wiegand S."/>
            <person name="Jogler M."/>
            <person name="Boedeker C."/>
            <person name="Pinto D."/>
            <person name="Vollmers J."/>
            <person name="Rivas-Marin E."/>
            <person name="Kohn T."/>
            <person name="Peeters S.H."/>
            <person name="Heuer A."/>
            <person name="Rast P."/>
            <person name="Oberbeckmann S."/>
            <person name="Bunk B."/>
            <person name="Jeske O."/>
            <person name="Meyerdierks A."/>
            <person name="Storesund J.E."/>
            <person name="Kallscheuer N."/>
            <person name="Luecker S."/>
            <person name="Lage O.M."/>
            <person name="Pohl T."/>
            <person name="Merkel B.J."/>
            <person name="Hornburger P."/>
            <person name="Mueller R.-W."/>
            <person name="Bruemmer F."/>
            <person name="Labrenz M."/>
            <person name="Spormann A.M."/>
            <person name="Op den Camp H."/>
            <person name="Overmann J."/>
            <person name="Amann R."/>
            <person name="Jetten M.S.M."/>
            <person name="Mascher T."/>
            <person name="Medema M.H."/>
            <person name="Devos D.P."/>
            <person name="Kaster A.-K."/>
            <person name="Ovreas L."/>
            <person name="Rohde M."/>
            <person name="Galperin M.Y."/>
            <person name="Jogler C."/>
        </authorList>
    </citation>
    <scope>NUCLEOTIDE SEQUENCE [LARGE SCALE GENOMIC DNA]</scope>
    <source>
        <strain evidence="1 2">ETA_A8</strain>
    </source>
</reference>
<sequence length="83" mass="9456">MPDPTESIRRQRIFEINSQPGSREALEAVHGKVWDTAELATDFIVTGFLAPLVVVRRKSDGQKGSLEFQHSPRFYFQFQPHVG</sequence>
<dbReference type="OrthoDB" id="286132at2"/>
<gene>
    <name evidence="1" type="ORF">ETAA8_46520</name>
</gene>